<dbReference type="EMBL" id="SNZB01000004">
    <property type="protein sequence ID" value="TDR19589.1"/>
    <property type="molecule type" value="Genomic_DNA"/>
</dbReference>
<sequence>MPQTVPVTESEPLPELETESQASKAKKAPLPQPNNQPKNNVTDQPPTNQPVKIQADTATKKKISSGDILLAAKNRTSVFISPEFQARSANQQNFQIPTVEIENWLADIPFLDESVDRPTIQMKFYAEGIEGSLEKFFDKITISKTFTTQYGTKIHCALIGVIAACGWK</sequence>
<reference evidence="2 3" key="1">
    <citation type="submission" date="2019-03" db="EMBL/GenBank/DDBJ databases">
        <title>Genomic Encyclopedia of Type Strains, Phase IV (KMG-IV): sequencing the most valuable type-strain genomes for metagenomic binning, comparative biology and taxonomic classification.</title>
        <authorList>
            <person name="Goeker M."/>
        </authorList>
    </citation>
    <scope>NUCLEOTIDE SEQUENCE [LARGE SCALE GENOMIC DNA]</scope>
    <source>
        <strain evidence="2 3">DSM 25488</strain>
    </source>
</reference>
<keyword evidence="3" id="KW-1185">Reference proteome</keyword>
<name>A0A4R6XMI9_9GAMM</name>
<organism evidence="2 3">
    <name type="scientific">Marinicella litoralis</name>
    <dbReference type="NCBI Taxonomy" id="644220"/>
    <lineage>
        <taxon>Bacteria</taxon>
        <taxon>Pseudomonadati</taxon>
        <taxon>Pseudomonadota</taxon>
        <taxon>Gammaproteobacteria</taxon>
        <taxon>Lysobacterales</taxon>
        <taxon>Marinicellaceae</taxon>
        <taxon>Marinicella</taxon>
    </lineage>
</organism>
<protein>
    <submittedName>
        <fullName evidence="2">Uncharacterized protein</fullName>
    </submittedName>
</protein>
<feature type="region of interest" description="Disordered" evidence="1">
    <location>
        <begin position="1"/>
        <end position="50"/>
    </location>
</feature>
<feature type="compositionally biased region" description="Polar residues" evidence="1">
    <location>
        <begin position="41"/>
        <end position="50"/>
    </location>
</feature>
<proteinExistence type="predicted"/>
<accession>A0A4R6XMI9</accession>
<evidence type="ECO:0000256" key="1">
    <source>
        <dbReference type="SAM" id="MobiDB-lite"/>
    </source>
</evidence>
<gene>
    <name evidence="2" type="ORF">C8D91_2146</name>
</gene>
<dbReference type="AlphaFoldDB" id="A0A4R6XMI9"/>
<comment type="caution">
    <text evidence="2">The sequence shown here is derived from an EMBL/GenBank/DDBJ whole genome shotgun (WGS) entry which is preliminary data.</text>
</comment>
<evidence type="ECO:0000313" key="2">
    <source>
        <dbReference type="EMBL" id="TDR19589.1"/>
    </source>
</evidence>
<feature type="compositionally biased region" description="Low complexity" evidence="1">
    <location>
        <begin position="1"/>
        <end position="11"/>
    </location>
</feature>
<dbReference type="Proteomes" id="UP000295724">
    <property type="component" value="Unassembled WGS sequence"/>
</dbReference>
<evidence type="ECO:0000313" key="3">
    <source>
        <dbReference type="Proteomes" id="UP000295724"/>
    </source>
</evidence>